<dbReference type="FunFam" id="3.40.50.2000:FF:000021">
    <property type="entry name" value="UDP-glucuronosyltransferase"/>
    <property type="match status" value="1"/>
</dbReference>
<dbReference type="GO" id="GO:0008194">
    <property type="term" value="F:UDP-glycosyltransferase activity"/>
    <property type="evidence" value="ECO:0007669"/>
    <property type="project" value="InterPro"/>
</dbReference>
<keyword evidence="4" id="KW-0812">Transmembrane</keyword>
<proteinExistence type="inferred from homology"/>
<dbReference type="EMBL" id="GIIL01005997">
    <property type="protein sequence ID" value="NOV49723.1"/>
    <property type="molecule type" value="Transcribed_RNA"/>
</dbReference>
<dbReference type="InterPro" id="IPR050271">
    <property type="entry name" value="UDP-glycosyltransferase"/>
</dbReference>
<keyword evidence="3 5" id="KW-0808">Transferase</keyword>
<name>A0A6M2DUA7_XENCH</name>
<evidence type="ECO:0000256" key="3">
    <source>
        <dbReference type="ARBA" id="ARBA00022679"/>
    </source>
</evidence>
<accession>A0A6M2DUA7</accession>
<sequence length="494" mass="56798">MPMTSKSHHIWNRSIMVELAKKGYNITALSVDIDPEPTPNLNYIHVEGVYDIVLRIFNETGSPEDFVTHDITHGIKIFYQFVKVLSSVIVETSGYKQLLAYPDDFKFDLVIVDYTGLPDMFGFVHKFGYPPVVGITAFMTPPNTYEVIGNPVVPSLIPFYSSFYSGDMTFWERSMNAYYYALDSYYRRQALHEVDKFVRKHFDKNMPHLADLEKRLDIALVNSHPGMDLPELLLPNTIQVGGLQVKKPKALHENLDKFFNSAKKGAVYFSLGTNVKYNMFSEEKLQMFVRALAKFPDYHFLWKTERTDLQVSKNVMLTTWASQNDILGHPKTKLFMSHGGLLSSQETTWHGVPTLIIPFFADQFTNAKKAVDAGVAEQILITTVTEEEIVKKLTLMLNDSSYQEKMKQRSLRFRDRPRHPLQEAVWWCEYVLRHKGAPHLKSQAAVMDAVTLFMWDIVLVWLGVVLGIALLVISLLKKLLYPSQNSYRNYKKIN</sequence>
<dbReference type="Pfam" id="PF00201">
    <property type="entry name" value="UDPGT"/>
    <property type="match status" value="1"/>
</dbReference>
<protein>
    <submittedName>
        <fullName evidence="5">Putative udp-glucuronosyl and udp-glucosyl transferase</fullName>
    </submittedName>
</protein>
<evidence type="ECO:0000256" key="2">
    <source>
        <dbReference type="ARBA" id="ARBA00022676"/>
    </source>
</evidence>
<dbReference type="PANTHER" id="PTHR48043:SF159">
    <property type="entry name" value="EG:EG0003.4 PROTEIN-RELATED"/>
    <property type="match status" value="1"/>
</dbReference>
<dbReference type="AlphaFoldDB" id="A0A6M2DUA7"/>
<keyword evidence="2" id="KW-0328">Glycosyltransferase</keyword>
<reference evidence="5" key="1">
    <citation type="submission" date="2020-03" db="EMBL/GenBank/DDBJ databases">
        <title>Transcriptomic Profiling of the Digestive Tract of the Rat Flea, Xenopsylla cheopis, Following Blood Feeding and Infection with Yersinia pestis.</title>
        <authorList>
            <person name="Bland D.M."/>
            <person name="Martens C.A."/>
            <person name="Virtaneva K."/>
            <person name="Kanakabandi K."/>
            <person name="Long D."/>
            <person name="Rosenke R."/>
            <person name="Saturday G.A."/>
            <person name="Hoyt F.H."/>
            <person name="Bruno D.P."/>
            <person name="Ribeiro J.M.C."/>
            <person name="Hinnebusch J."/>
        </authorList>
    </citation>
    <scope>NUCLEOTIDE SEQUENCE</scope>
</reference>
<evidence type="ECO:0000256" key="4">
    <source>
        <dbReference type="SAM" id="Phobius"/>
    </source>
</evidence>
<evidence type="ECO:0000313" key="5">
    <source>
        <dbReference type="EMBL" id="NOV49723.1"/>
    </source>
</evidence>
<keyword evidence="4" id="KW-1133">Transmembrane helix</keyword>
<dbReference type="SUPFAM" id="SSF53756">
    <property type="entry name" value="UDP-Glycosyltransferase/glycogen phosphorylase"/>
    <property type="match status" value="1"/>
</dbReference>
<feature type="transmembrane region" description="Helical" evidence="4">
    <location>
        <begin position="452"/>
        <end position="476"/>
    </location>
</feature>
<organism evidence="5">
    <name type="scientific">Xenopsylla cheopis</name>
    <name type="common">Oriental rat flea</name>
    <name type="synonym">Pulex cheopis</name>
    <dbReference type="NCBI Taxonomy" id="163159"/>
    <lineage>
        <taxon>Eukaryota</taxon>
        <taxon>Metazoa</taxon>
        <taxon>Ecdysozoa</taxon>
        <taxon>Arthropoda</taxon>
        <taxon>Hexapoda</taxon>
        <taxon>Insecta</taxon>
        <taxon>Pterygota</taxon>
        <taxon>Neoptera</taxon>
        <taxon>Endopterygota</taxon>
        <taxon>Siphonaptera</taxon>
        <taxon>Pulicidae</taxon>
        <taxon>Xenopsyllinae</taxon>
        <taxon>Xenopsylla</taxon>
    </lineage>
</organism>
<dbReference type="Gene3D" id="3.40.50.2000">
    <property type="entry name" value="Glycogen Phosphorylase B"/>
    <property type="match status" value="1"/>
</dbReference>
<dbReference type="CDD" id="cd03784">
    <property type="entry name" value="GT1_Gtf-like"/>
    <property type="match status" value="1"/>
</dbReference>
<dbReference type="InterPro" id="IPR002213">
    <property type="entry name" value="UDP_glucos_trans"/>
</dbReference>
<dbReference type="PANTHER" id="PTHR48043">
    <property type="entry name" value="EG:EG0003.4 PROTEIN-RELATED"/>
    <property type="match status" value="1"/>
</dbReference>
<evidence type="ECO:0000256" key="1">
    <source>
        <dbReference type="ARBA" id="ARBA00009995"/>
    </source>
</evidence>
<keyword evidence="4" id="KW-0472">Membrane</keyword>
<comment type="similarity">
    <text evidence="1">Belongs to the UDP-glycosyltransferase family.</text>
</comment>